<evidence type="ECO:0000313" key="7">
    <source>
        <dbReference type="EMBL" id="KAK5089991.1"/>
    </source>
</evidence>
<dbReference type="SUPFAM" id="SSF48452">
    <property type="entry name" value="TPR-like"/>
    <property type="match status" value="2"/>
</dbReference>
<dbReference type="GO" id="GO:0180010">
    <property type="term" value="P:co-transcriptional mRNA 3'-end processing, cleavage and polyadenylation pathway"/>
    <property type="evidence" value="ECO:0007669"/>
    <property type="project" value="UniProtKB-UniRule"/>
</dbReference>
<dbReference type="InterPro" id="IPR008847">
    <property type="entry name" value="Suf"/>
</dbReference>
<dbReference type="AlphaFoldDB" id="A0AAN7T6X0"/>
<dbReference type="Gene3D" id="1.25.40.1040">
    <property type="match status" value="2"/>
</dbReference>
<comment type="function">
    <text evidence="1 4">Component of the cleavage factor IA (CFIA) complex, which is involved in the endonucleolytic cleavage during polyadenylation-dependent pre-mRNA 3'-end formation.</text>
</comment>
<dbReference type="SMART" id="SM00386">
    <property type="entry name" value="HAT"/>
    <property type="match status" value="5"/>
</dbReference>
<evidence type="ECO:0000256" key="1">
    <source>
        <dbReference type="ARBA" id="ARBA00002863"/>
    </source>
</evidence>
<feature type="region of interest" description="Disordered" evidence="5">
    <location>
        <begin position="868"/>
        <end position="893"/>
    </location>
</feature>
<evidence type="ECO:0000256" key="3">
    <source>
        <dbReference type="ARBA" id="ARBA00023242"/>
    </source>
</evidence>
<gene>
    <name evidence="7" type="primary">RNA14</name>
    <name evidence="7" type="ORF">LTR05_000160</name>
</gene>
<name>A0AAN7T6X0_9EURO</name>
<protein>
    <recommendedName>
        <fullName evidence="4">mRNA 3'-end-processing protein RNA14</fullName>
    </recommendedName>
</protein>
<dbReference type="PANTHER" id="PTHR19980:SF0">
    <property type="entry name" value="CLEAVAGE STIMULATION FACTOR SUBUNIT 3"/>
    <property type="match status" value="1"/>
</dbReference>
<dbReference type="GO" id="GO:0005737">
    <property type="term" value="C:cytoplasm"/>
    <property type="evidence" value="ECO:0007669"/>
    <property type="project" value="UniProtKB-SubCell"/>
</dbReference>
<accession>A0AAN7T6X0</accession>
<feature type="compositionally biased region" description="Polar residues" evidence="5">
    <location>
        <begin position="517"/>
        <end position="529"/>
    </location>
</feature>
<keyword evidence="3 4" id="KW-0539">Nucleus</keyword>
<dbReference type="PANTHER" id="PTHR19980">
    <property type="entry name" value="RNA CLEAVAGE STIMULATION FACTOR"/>
    <property type="match status" value="1"/>
</dbReference>
<evidence type="ECO:0000259" key="6">
    <source>
        <dbReference type="Pfam" id="PF05843"/>
    </source>
</evidence>
<keyword evidence="4" id="KW-0507">mRNA processing</keyword>
<dbReference type="GO" id="GO:0003729">
    <property type="term" value="F:mRNA binding"/>
    <property type="evidence" value="ECO:0007669"/>
    <property type="project" value="TreeGrafter"/>
</dbReference>
<feature type="compositionally biased region" description="Acidic residues" evidence="5">
    <location>
        <begin position="19"/>
        <end position="39"/>
    </location>
</feature>
<reference evidence="7 8" key="1">
    <citation type="submission" date="2023-08" db="EMBL/GenBank/DDBJ databases">
        <title>Black Yeasts Isolated from many extreme environments.</title>
        <authorList>
            <person name="Coleine C."/>
            <person name="Stajich J.E."/>
            <person name="Selbmann L."/>
        </authorList>
    </citation>
    <scope>NUCLEOTIDE SEQUENCE [LARGE SCALE GENOMIC DNA]</scope>
    <source>
        <strain evidence="7 8">CCFEE 5910</strain>
    </source>
</reference>
<evidence type="ECO:0000256" key="4">
    <source>
        <dbReference type="RuleBase" id="RU369035"/>
    </source>
</evidence>
<feature type="domain" description="Suppressor of forked" evidence="6">
    <location>
        <begin position="131"/>
        <end position="740"/>
    </location>
</feature>
<evidence type="ECO:0000256" key="5">
    <source>
        <dbReference type="SAM" id="MobiDB-lite"/>
    </source>
</evidence>
<feature type="compositionally biased region" description="Polar residues" evidence="5">
    <location>
        <begin position="1"/>
        <end position="12"/>
    </location>
</feature>
<dbReference type="InterPro" id="IPR011990">
    <property type="entry name" value="TPR-like_helical_dom_sf"/>
</dbReference>
<evidence type="ECO:0000256" key="2">
    <source>
        <dbReference type="ARBA" id="ARBA00022737"/>
    </source>
</evidence>
<comment type="subcellular location">
    <subcellularLocation>
        <location evidence="4">Nucleus</location>
    </subcellularLocation>
    <subcellularLocation>
        <location evidence="4">Cytoplasm</location>
    </subcellularLocation>
    <text evidence="4">Nucleus and/or cytoplasm.</text>
</comment>
<dbReference type="EMBL" id="JAVRRJ010000001">
    <property type="protein sequence ID" value="KAK5089991.1"/>
    <property type="molecule type" value="Genomic_DNA"/>
</dbReference>
<dbReference type="Pfam" id="PF05843">
    <property type="entry name" value="Suf"/>
    <property type="match status" value="1"/>
</dbReference>
<dbReference type="InterPro" id="IPR045243">
    <property type="entry name" value="Rna14-like"/>
</dbReference>
<feature type="region of interest" description="Disordered" evidence="5">
    <location>
        <begin position="1"/>
        <end position="78"/>
    </location>
</feature>
<dbReference type="InterPro" id="IPR003107">
    <property type="entry name" value="HAT"/>
</dbReference>
<evidence type="ECO:0000313" key="8">
    <source>
        <dbReference type="Proteomes" id="UP001309876"/>
    </source>
</evidence>
<dbReference type="Proteomes" id="UP001309876">
    <property type="component" value="Unassembled WGS sequence"/>
</dbReference>
<proteinExistence type="predicted"/>
<organism evidence="7 8">
    <name type="scientific">Lithohypha guttulata</name>
    <dbReference type="NCBI Taxonomy" id="1690604"/>
    <lineage>
        <taxon>Eukaryota</taxon>
        <taxon>Fungi</taxon>
        <taxon>Dikarya</taxon>
        <taxon>Ascomycota</taxon>
        <taxon>Pezizomycotina</taxon>
        <taxon>Eurotiomycetes</taxon>
        <taxon>Chaetothyriomycetidae</taxon>
        <taxon>Chaetothyriales</taxon>
        <taxon>Trichomeriaceae</taxon>
        <taxon>Lithohypha</taxon>
    </lineage>
</organism>
<keyword evidence="4" id="KW-0963">Cytoplasm</keyword>
<sequence>MSQPSTPAQSAPRTRGGFEFDDDGDEQDVPLGDVQDDDVYGTPIPQEISGTSAATDQGTFDRSSKSPAQENGMTPVPVQAIDSPADLPSSVVSNTLRPQNLLVSNGVAPSDQTFPADTPSVLPKSRLAHDVVGLLEDRVKDDPRGDTAAWLELIEEYKNRSKEDEVRRTYERYFEVFPQAAEQWCAFLRWEEAADRKWHMEQIFKKVLVSVPSVEVFTVYVNYVRRRNNVQTGDTAAYRNINQTFDFALKFVGTDKDSGNLWQEYISFLKTGAGTVGGTTWQDSQKMDTLREAYARALSVPTSAILPLWKEYEAFEMGINKVNGRKLLAERSPDYMTARGAHTQLQNITRGIDRTTQPRLPPALGYAGDMEYQNQVKLWKEWIEWEKEDPLQLRPENNDAYLDRIIFTYKQALMALQFWPEMWYDAAEFSLANNRDEQGLLFLNQGFASNPESALLAFKLADRLETTTTNDNTNDSGAKNRMKTVRDPYDKVLDALYATIKKTETRMEAEVQRIEKTASSQHNESNGQDQPIAPNIDHTKSALEQQVQTVKDQAKNQSDMLSKIISHVWVALMRASRRIQGKGLPNEKVAGFRAIFNEARKRGHVTPEFYVEAALIEWICYRDPTGSKILERGAKLYPDDAYLPLEYIKHLIQKEDVTNARAVFETTVSRFTTGDNRDKPESVAKTKPLFLFFHDYESKYGELSQVIRLEARMRELFPEDPALLQFSARYQTPGFNPLNAQPVISATQLVPKLVLQPSIEAGPVVDSPMQTVVNHMTNINSPKRALPADDDDDDYRPQKIARGESPFKTTQIRKVPAPLPPVQNRAPPPLPGAIVHLLSILPRAATYTDVRFDPVAMHKLIKEKHLPAPGTIGATRPPLTPQQGTPPAWPPQFTQHPPLMVPPPQGYMSPAAPPPQFGAGTLQHYAFNGSG</sequence>
<comment type="caution">
    <text evidence="7">The sequence shown here is derived from an EMBL/GenBank/DDBJ whole genome shotgun (WGS) entry which is preliminary data.</text>
</comment>
<feature type="compositionally biased region" description="Polar residues" evidence="5">
    <location>
        <begin position="48"/>
        <end position="72"/>
    </location>
</feature>
<feature type="region of interest" description="Disordered" evidence="5">
    <location>
        <begin position="512"/>
        <end position="535"/>
    </location>
</feature>
<keyword evidence="8" id="KW-1185">Reference proteome</keyword>
<keyword evidence="2" id="KW-0677">Repeat</keyword>
<dbReference type="GO" id="GO:0005634">
    <property type="term" value="C:nucleus"/>
    <property type="evidence" value="ECO:0007669"/>
    <property type="project" value="UniProtKB-SubCell"/>
</dbReference>